<name>A0A812XQ97_SYMPI</name>
<sequence length="285" mass="32671">SAIPFGNDSDICAHFKEHGFVVVSEVFSDSEVQGSIEELWTSPQLLARSPDIRREDPASWSESFGWPQQNGGKNFLESLNPFQDRCCWELAENPKVAHVMNLLWTSADCSKSTSVFLGRTPRWGVMRPTAERPEWRTLENWLHWDQNPWTQPGFGWIQAFACLTEQTAESGGLLCAPGFHKRWKEWGEQHPEGSVYVDGKEITRAFGQGNPFPVPSDDPVHAEVVRVCAPAGSLLLWDSRLPHQNFPNSSKEAWRIVLYMNFWPLREGHWEAWEERAEVLRQRLV</sequence>
<dbReference type="PANTHER" id="PTHR31630">
    <property type="entry name" value="PHYTANOYL-COA DIOXYGENASE-RELATED-RELATED"/>
    <property type="match status" value="1"/>
</dbReference>
<gene>
    <name evidence="1" type="ORF">SPIL2461_LOCUS21629</name>
</gene>
<dbReference type="InterPro" id="IPR008775">
    <property type="entry name" value="Phytyl_CoA_dOase-like"/>
</dbReference>
<reference evidence="1" key="1">
    <citation type="submission" date="2021-02" db="EMBL/GenBank/DDBJ databases">
        <authorList>
            <person name="Dougan E. K."/>
            <person name="Rhodes N."/>
            <person name="Thang M."/>
            <person name="Chan C."/>
        </authorList>
    </citation>
    <scope>NUCLEOTIDE SEQUENCE</scope>
</reference>
<dbReference type="Pfam" id="PF05721">
    <property type="entry name" value="PhyH"/>
    <property type="match status" value="1"/>
</dbReference>
<evidence type="ECO:0008006" key="3">
    <source>
        <dbReference type="Google" id="ProtNLM"/>
    </source>
</evidence>
<feature type="non-terminal residue" evidence="1">
    <location>
        <position position="1"/>
    </location>
</feature>
<accession>A0A812XQ97</accession>
<dbReference type="SUPFAM" id="SSF51197">
    <property type="entry name" value="Clavaminate synthase-like"/>
    <property type="match status" value="1"/>
</dbReference>
<dbReference type="PANTHER" id="PTHR31630:SF6">
    <property type="entry name" value="PHYTANOYL-COA DIOXYGENASE-RELATED"/>
    <property type="match status" value="1"/>
</dbReference>
<feature type="non-terminal residue" evidence="1">
    <location>
        <position position="285"/>
    </location>
</feature>
<dbReference type="OrthoDB" id="445007at2759"/>
<dbReference type="Proteomes" id="UP000649617">
    <property type="component" value="Unassembled WGS sequence"/>
</dbReference>
<keyword evidence="2" id="KW-1185">Reference proteome</keyword>
<proteinExistence type="predicted"/>
<dbReference type="Gene3D" id="2.60.120.620">
    <property type="entry name" value="q2cbj1_9rhob like domain"/>
    <property type="match status" value="1"/>
</dbReference>
<dbReference type="AlphaFoldDB" id="A0A812XQ97"/>
<protein>
    <recommendedName>
        <fullName evidence="3">Phytanoyl-CoA dioxygenase family protein</fullName>
    </recommendedName>
</protein>
<comment type="caution">
    <text evidence="1">The sequence shown here is derived from an EMBL/GenBank/DDBJ whole genome shotgun (WGS) entry which is preliminary data.</text>
</comment>
<evidence type="ECO:0000313" key="2">
    <source>
        <dbReference type="Proteomes" id="UP000649617"/>
    </source>
</evidence>
<evidence type="ECO:0000313" key="1">
    <source>
        <dbReference type="EMBL" id="CAE7748270.1"/>
    </source>
</evidence>
<organism evidence="1 2">
    <name type="scientific">Symbiodinium pilosum</name>
    <name type="common">Dinoflagellate</name>
    <dbReference type="NCBI Taxonomy" id="2952"/>
    <lineage>
        <taxon>Eukaryota</taxon>
        <taxon>Sar</taxon>
        <taxon>Alveolata</taxon>
        <taxon>Dinophyceae</taxon>
        <taxon>Suessiales</taxon>
        <taxon>Symbiodiniaceae</taxon>
        <taxon>Symbiodinium</taxon>
    </lineage>
</organism>
<dbReference type="EMBL" id="CAJNIZ010046430">
    <property type="protein sequence ID" value="CAE7748270.1"/>
    <property type="molecule type" value="Genomic_DNA"/>
</dbReference>